<dbReference type="Gene3D" id="3.30.160.60">
    <property type="entry name" value="Classic Zinc Finger"/>
    <property type="match status" value="3"/>
</dbReference>
<dbReference type="SUPFAM" id="SSF57667">
    <property type="entry name" value="beta-beta-alpha zinc fingers"/>
    <property type="match status" value="2"/>
</dbReference>
<feature type="compositionally biased region" description="Polar residues" evidence="7">
    <location>
        <begin position="1"/>
        <end position="20"/>
    </location>
</feature>
<dbReference type="GO" id="GO:0001228">
    <property type="term" value="F:DNA-binding transcription activator activity, RNA polymerase II-specific"/>
    <property type="evidence" value="ECO:0007669"/>
    <property type="project" value="TreeGrafter"/>
</dbReference>
<feature type="compositionally biased region" description="Basic and acidic residues" evidence="7">
    <location>
        <begin position="2289"/>
        <end position="2302"/>
    </location>
</feature>
<keyword evidence="3" id="KW-0677">Repeat</keyword>
<dbReference type="InterPro" id="IPR013087">
    <property type="entry name" value="Znf_C2H2_type"/>
</dbReference>
<evidence type="ECO:0000256" key="3">
    <source>
        <dbReference type="ARBA" id="ARBA00022737"/>
    </source>
</evidence>
<keyword evidence="9" id="KW-1185">Reference proteome</keyword>
<evidence type="ECO:0000256" key="7">
    <source>
        <dbReference type="SAM" id="MobiDB-lite"/>
    </source>
</evidence>
<evidence type="ECO:0000313" key="8">
    <source>
        <dbReference type="EMBL" id="CAH1801857.1"/>
    </source>
</evidence>
<evidence type="ECO:0000256" key="1">
    <source>
        <dbReference type="ARBA" id="ARBA00004123"/>
    </source>
</evidence>
<sequence length="2360" mass="265030">MTTLSITNGDHQRHSSTPLGHTTPLLTIKSDRQIDTETLSAIDSDHKDDTTSLSITSCDRLGSTITLTANNDNNQGHTTTLSPIDSDRQCHAVTLSSINDDRQGDTMALSIIRNERQGDTSALSPIDDNLPDHIATLSIINDDHQDNTTTTSTFHCDTFADTNMKSTQIIEKTAEHISDNATTDHTNEMKNDELSDNAIRNARKMFLETLKLSQLTNIYDRKVESATSSDAHKHTSGTSYPKPFVKTNNLVENDVEISEFLNFIPHNTRQDNIDQQTRAMKNPIISQNYSKTDDEISLDQTALEFPLHCDEALIDEDVRFKPITDKMIQHANEVVTQSEKAGPQKHAVLDIATASIATVYNNKNMNPWLFTSPVSRPTITSGTPESIKRIRLKFQHGFQPLQKDNGADVPATVGVQCLPKHPTPPTLTGANKVLDLSEPILRSPPKARHICGPLERVCIPYHYSPKVKIVPTILKTKQIKPSTSVPKLSQHFTEGTSGTELVRYTRSSEIGHQYANHPNNNVDFTSTASKNVYGSYTTSECNTIGLLNPDVYYKTCPVTIVYSRPDSHTDTTCTLVQTNTIPVHTNTTPVFSDATPVYIDSNIITAEAQQSDNAEHENAIKDKLRVKRDIDKKTKTQTKDCPMVMDDVIQIVEETGVNMNINHNGVHMMQEVPHRVEESVSKFSHKTDVYESHNDNPDQTEVTIKECEKHDLSNEAPLNIGNVYPWENKETNVDRWSTKVHDENMKDDENVNDMDDGSAYIKDEDKSMDYENTNLEDGDINVEDGNTKVDEENINVNDDNMIMDDVNMNEEDVNTNVDFENTNDRSNHVRDIHVMTDIGKDTEGTIKTIDCVNRDKDSKGSPNQITGNKLSRIVTDAQTQELDNSMIFEVKTFTNKQNNNMSREDENISDEVVQPNGCLPKRSEELSLNKIVIDKRCLGTLEYGSNDFYQKCNTHKRADDVEVATRDKPYPLTCNDVATSDVAQIPKERMEKQDQPELSGVIQMFGGRKTTRGSLKLSDLELASVSMSLCDFSSNANAGVLEHALHVIDMNNNEPEGCLHVDELISNNNALPVENKTNESENSKHIDIVPEDDVDPSPVDNDHVVQNQPNVEQANLNNHQMIPDERMGTKDMTTETETSKINDIVAGDNDNTVEESLDLCDNTCSSVSDISQANKGNNYCEASVTNHIADQSFNGGYTVPMSHHYGGTIVWYPTHDSSDGQLEENTSHLSPKSLGNQLISFLERISSRAGRKCDAESTIAMESTVDDPPPKKNLLIDPFEEVPKVTDSFDVQPKVLKSVNGTQMISDQKGHFDLGFSAQNKTVVPNNTMAPCNTIAPCNKVIQNNIVAPIDMVESYSTAPPNNTLALNETVSPNNIVAINNTMTQYKRVLPTYTTAPNNTKTTNNTVALNNTVEPNNIMSLNNELPLNNTEYQDKPLDLTMGQKREHETDKVVDDDDTPNTKRRKDIEIYAESNKFDTVDSDTDRSIGYCMSPETNPIWDEHNDETGECYRESLDFQSMHARESHHIYPKREIFAGDQSLLKNYSQSVFPEKIPQFISDSRQASEKIKLRKRGNTTTTVPKARATEGFDDEDEFNELVIDIKEEGADDTIGVSHSSNQSTRRKSKQVMTGRALDQSARSKHGHVMTERALNQSVSGKSASSSETGDDTEWKPWQSHKTYQYNTSSQKLRKRKKIKKERIDGEAISAVDLTEVERPLKCNICKKSSKSKTRLCEHLISKGLGEQKCDKCSAFFHTMIDLVHHKMEKHVKCWFICSLCDGKFTSQFQLDQHDAICASKRQNTERFKCTICVNSFQQEQHLISHTRYHNSKDLFPCTAKGCVYGGTSEAVLHQHVQKHHQKSSQVWECPISACMAQFSSIIDLNTHVTEHTGSTVMTCNFCGSVMGTKPTLAKHLQRHSEVKPMGCNLCEFRCRQRNSINYHMAKHHPIEWQQKLVCLCPVCDKRFEGKFHLQCHQRKTGHVIKSESAGGKTKQTKAIKKNYKCNVCDRTFKGSFNLTCHQWRAKHDGTKKNAGIEQPGPNSMDKIEVCSTDVSNQLKSDLDENDNKLCNTNSGYAYFKNYAKNDHSNDEKSDHMNSKKADNENNEKPDHKNNEKADLKNSEECYQNDAEKSDYNNNEKSDYKNDEKSDAKNNETPHHSSVENIKNTDNENPDHKQNETSHHTSSAKSVHYRSPQYEVVDQNANILHGSMVGIDKFTKIRLKMKLKKGPRKSLGSREYPTTQLNAQLDAQLGDSNLSDDKHENGQHSPGNIQHCLKNVQFDVAKHVQRVPEKCSQDPESVQHDYQNDQDCPGTEQLSTGDFQEIFEAFANTPNDVQVNTANIQLNTSNAQVNTDDQVKQSTNT</sequence>
<accession>A0A8J1TLU0</accession>
<dbReference type="GO" id="GO:0005634">
    <property type="term" value="C:nucleus"/>
    <property type="evidence" value="ECO:0007669"/>
    <property type="project" value="UniProtKB-SubCell"/>
</dbReference>
<evidence type="ECO:0000256" key="5">
    <source>
        <dbReference type="ARBA" id="ARBA00022833"/>
    </source>
</evidence>
<keyword evidence="2" id="KW-0479">Metal-binding</keyword>
<organism evidence="8 9">
    <name type="scientific">Owenia fusiformis</name>
    <name type="common">Polychaete worm</name>
    <dbReference type="NCBI Taxonomy" id="6347"/>
    <lineage>
        <taxon>Eukaryota</taxon>
        <taxon>Metazoa</taxon>
        <taxon>Spiralia</taxon>
        <taxon>Lophotrochozoa</taxon>
        <taxon>Annelida</taxon>
        <taxon>Polychaeta</taxon>
        <taxon>Sedentaria</taxon>
        <taxon>Canalipalpata</taxon>
        <taxon>Sabellida</taxon>
        <taxon>Oweniida</taxon>
        <taxon>Oweniidae</taxon>
        <taxon>Owenia</taxon>
    </lineage>
</organism>
<feature type="region of interest" description="Disordered" evidence="7">
    <location>
        <begin position="1"/>
        <end position="23"/>
    </location>
</feature>
<feature type="region of interest" description="Disordered" evidence="7">
    <location>
        <begin position="2082"/>
        <end position="2187"/>
    </location>
</feature>
<keyword evidence="4" id="KW-0863">Zinc-finger</keyword>
<dbReference type="SMART" id="SM00355">
    <property type="entry name" value="ZnF_C2H2"/>
    <property type="match status" value="10"/>
</dbReference>
<evidence type="ECO:0000313" key="9">
    <source>
        <dbReference type="Proteomes" id="UP000749559"/>
    </source>
</evidence>
<protein>
    <submittedName>
        <fullName evidence="8">Uncharacterized protein</fullName>
    </submittedName>
</protein>
<dbReference type="PROSITE" id="PS00028">
    <property type="entry name" value="ZINC_FINGER_C2H2_1"/>
    <property type="match status" value="5"/>
</dbReference>
<dbReference type="Proteomes" id="UP000749559">
    <property type="component" value="Unassembled WGS sequence"/>
</dbReference>
<reference evidence="8" key="1">
    <citation type="submission" date="2022-03" db="EMBL/GenBank/DDBJ databases">
        <authorList>
            <person name="Martin C."/>
        </authorList>
    </citation>
    <scope>NUCLEOTIDE SEQUENCE</scope>
</reference>
<dbReference type="PROSITE" id="PS50157">
    <property type="entry name" value="ZINC_FINGER_C2H2_2"/>
    <property type="match status" value="4"/>
</dbReference>
<dbReference type="EMBL" id="CAIIXF020000012">
    <property type="protein sequence ID" value="CAH1801857.1"/>
    <property type="molecule type" value="Genomic_DNA"/>
</dbReference>
<feature type="region of interest" description="Disordered" evidence="7">
    <location>
        <begin position="2289"/>
        <end position="2310"/>
    </location>
</feature>
<dbReference type="InterPro" id="IPR036236">
    <property type="entry name" value="Znf_C2H2_sf"/>
</dbReference>
<gene>
    <name evidence="8" type="ORF">OFUS_LOCUS25596</name>
</gene>
<dbReference type="PANTHER" id="PTHR24376:SF216">
    <property type="entry name" value="ZINC FINGER PROTEIN 420-LIKE"/>
    <property type="match status" value="1"/>
</dbReference>
<keyword evidence="5" id="KW-0862">Zinc</keyword>
<dbReference type="GO" id="GO:0000978">
    <property type="term" value="F:RNA polymerase II cis-regulatory region sequence-specific DNA binding"/>
    <property type="evidence" value="ECO:0007669"/>
    <property type="project" value="TreeGrafter"/>
</dbReference>
<dbReference type="OrthoDB" id="8823111at2759"/>
<feature type="region of interest" description="Disordered" evidence="7">
    <location>
        <begin position="1605"/>
        <end position="1673"/>
    </location>
</feature>
<comment type="caution">
    <text evidence="8">The sequence shown here is derived from an EMBL/GenBank/DDBJ whole genome shotgun (WGS) entry which is preliminary data.</text>
</comment>
<feature type="compositionally biased region" description="Polar residues" evidence="7">
    <location>
        <begin position="1649"/>
        <end position="1663"/>
    </location>
</feature>
<keyword evidence="6" id="KW-0539">Nucleus</keyword>
<comment type="subcellular location">
    <subcellularLocation>
        <location evidence="1">Nucleus</location>
    </subcellularLocation>
</comment>
<name>A0A8J1TLU0_OWEFU</name>
<dbReference type="GO" id="GO:0008270">
    <property type="term" value="F:zinc ion binding"/>
    <property type="evidence" value="ECO:0007669"/>
    <property type="project" value="UniProtKB-KW"/>
</dbReference>
<evidence type="ECO:0000256" key="4">
    <source>
        <dbReference type="ARBA" id="ARBA00022771"/>
    </source>
</evidence>
<evidence type="ECO:0000256" key="6">
    <source>
        <dbReference type="ARBA" id="ARBA00023242"/>
    </source>
</evidence>
<proteinExistence type="predicted"/>
<dbReference type="PANTHER" id="PTHR24376">
    <property type="entry name" value="ZINC FINGER PROTEIN"/>
    <property type="match status" value="1"/>
</dbReference>
<feature type="compositionally biased region" description="Basic and acidic residues" evidence="7">
    <location>
        <begin position="2082"/>
        <end position="2178"/>
    </location>
</feature>
<evidence type="ECO:0000256" key="2">
    <source>
        <dbReference type="ARBA" id="ARBA00022723"/>
    </source>
</evidence>